<dbReference type="PATRIC" id="fig|1114856.3.peg.4457"/>
<evidence type="ECO:0000256" key="1">
    <source>
        <dbReference type="SAM" id="MobiDB-lite"/>
    </source>
</evidence>
<dbReference type="InterPro" id="IPR012347">
    <property type="entry name" value="Ferritin-like"/>
</dbReference>
<feature type="compositionally biased region" description="Basic and acidic residues" evidence="1">
    <location>
        <begin position="201"/>
        <end position="214"/>
    </location>
</feature>
<dbReference type="Pfam" id="PF05974">
    <property type="entry name" value="DUF892"/>
    <property type="match status" value="1"/>
</dbReference>
<keyword evidence="3" id="KW-1185">Reference proteome</keyword>
<proteinExistence type="predicted"/>
<evidence type="ECO:0000313" key="2">
    <source>
        <dbReference type="EMBL" id="ELY36191.1"/>
    </source>
</evidence>
<feature type="region of interest" description="Disordered" evidence="1">
    <location>
        <begin position="192"/>
        <end position="214"/>
    </location>
</feature>
<dbReference type="InterPro" id="IPR010287">
    <property type="entry name" value="DUF892_YciF-like"/>
</dbReference>
<dbReference type="Gene3D" id="1.20.1260.10">
    <property type="match status" value="1"/>
</dbReference>
<organism evidence="2 3">
    <name type="scientific">Natronorubrum tibetense GA33</name>
    <dbReference type="NCBI Taxonomy" id="1114856"/>
    <lineage>
        <taxon>Archaea</taxon>
        <taxon>Methanobacteriati</taxon>
        <taxon>Methanobacteriota</taxon>
        <taxon>Stenosarchaea group</taxon>
        <taxon>Halobacteria</taxon>
        <taxon>Halobacteriales</taxon>
        <taxon>Natrialbaceae</taxon>
        <taxon>Natronorubrum</taxon>
    </lineage>
</organism>
<dbReference type="OrthoDB" id="346437at2157"/>
<reference evidence="2 3" key="1">
    <citation type="journal article" date="2014" name="PLoS Genet.">
        <title>Phylogenetically driven sequencing of extremely halophilic archaea reveals strategies for static and dynamic osmo-response.</title>
        <authorList>
            <person name="Becker E.A."/>
            <person name="Seitzer P.M."/>
            <person name="Tritt A."/>
            <person name="Larsen D."/>
            <person name="Krusor M."/>
            <person name="Yao A.I."/>
            <person name="Wu D."/>
            <person name="Madern D."/>
            <person name="Eisen J.A."/>
            <person name="Darling A.E."/>
            <person name="Facciotti M.T."/>
        </authorList>
    </citation>
    <scope>NUCLEOTIDE SEQUENCE [LARGE SCALE GENOMIC DNA]</scope>
    <source>
        <strain evidence="2 3">GA33</strain>
    </source>
</reference>
<dbReference type="AlphaFoldDB" id="L9VGL5"/>
<accession>L9VGL5</accession>
<dbReference type="InterPro" id="IPR009078">
    <property type="entry name" value="Ferritin-like_SF"/>
</dbReference>
<dbReference type="STRING" id="1114856.GCA_000383975_01683"/>
<gene>
    <name evidence="2" type="ORF">C496_21594</name>
</gene>
<dbReference type="SUPFAM" id="SSF47240">
    <property type="entry name" value="Ferritin-like"/>
    <property type="match status" value="1"/>
</dbReference>
<evidence type="ECO:0000313" key="3">
    <source>
        <dbReference type="Proteomes" id="UP000011599"/>
    </source>
</evidence>
<protein>
    <submittedName>
        <fullName evidence="2">Uncharacterized protein</fullName>
    </submittedName>
</protein>
<name>L9VGL5_9EURY</name>
<sequence>MSTASTTPHDALVAQLERLYYIEQTLQSALKTLSTDVAVDSLDDIRELECREQLQYVIDGHREDTEVHLERIERAFDALDTEPDSRPVPELDGLIADKEAFNNVVLNDAIRPLYYIQTVLQLEAIECTVYETTMALATELEASGASKTSRTGDNAIEGASEVVDALQDSYDDERQVRSELESLLDGEAVETLLEAHPVDNTSRETLDRSWRDQS</sequence>
<dbReference type="RefSeq" id="WP_006092589.1">
    <property type="nucleotide sequence ID" value="NZ_AOHW01000052.1"/>
</dbReference>
<dbReference type="eggNOG" id="arCOG10787">
    <property type="taxonomic scope" value="Archaea"/>
</dbReference>
<dbReference type="EMBL" id="AOHW01000052">
    <property type="protein sequence ID" value="ELY36191.1"/>
    <property type="molecule type" value="Genomic_DNA"/>
</dbReference>
<comment type="caution">
    <text evidence="2">The sequence shown here is derived from an EMBL/GenBank/DDBJ whole genome shotgun (WGS) entry which is preliminary data.</text>
</comment>
<dbReference type="Proteomes" id="UP000011599">
    <property type="component" value="Unassembled WGS sequence"/>
</dbReference>